<keyword evidence="3" id="KW-1185">Reference proteome</keyword>
<evidence type="ECO:0000259" key="1">
    <source>
        <dbReference type="PROSITE" id="PS50011"/>
    </source>
</evidence>
<feature type="domain" description="Protein kinase" evidence="1">
    <location>
        <begin position="1"/>
        <end position="178"/>
    </location>
</feature>
<name>A0A8H4EPB2_GIGMA</name>
<dbReference type="GO" id="GO:0005524">
    <property type="term" value="F:ATP binding"/>
    <property type="evidence" value="ECO:0007669"/>
    <property type="project" value="InterPro"/>
</dbReference>
<sequence>MIKQIRNEALLEHYHVENFPYNSFEMSKICNLLSSSGSCKIFSIKYNKIIILKKITFSQKYTLENFIDDHSENIFIHRDPRYLQNIETYKLNKSSDIYSIGILLWEISSGTIPFKTETPYNYYLLNEIIHGKREVAVSGAPINYIKSYNKCWKNDSNQRPNIFNNLNNIDYNNEEIFIEYVKENENKVIELLNKGLNKNNDQFNTLESNLLNITNSFSQVSIRKYNNINSDQYFLYNLNQLLITQFNIQGVSEYTTNSIIHSIKKYMDDYNKNLVEILRQYYNHQCSYYYTSIIGFFYEYGIGTIVDYYKAFNMYDNL</sequence>
<evidence type="ECO:0000313" key="3">
    <source>
        <dbReference type="Proteomes" id="UP000439903"/>
    </source>
</evidence>
<dbReference type="Pfam" id="PF07714">
    <property type="entry name" value="PK_Tyr_Ser-Thr"/>
    <property type="match status" value="1"/>
</dbReference>
<comment type="caution">
    <text evidence="2">The sequence shown here is derived from an EMBL/GenBank/DDBJ whole genome shotgun (WGS) entry which is preliminary data.</text>
</comment>
<accession>A0A8H4EPB2</accession>
<dbReference type="Gene3D" id="1.10.510.10">
    <property type="entry name" value="Transferase(Phosphotransferase) domain 1"/>
    <property type="match status" value="1"/>
</dbReference>
<keyword evidence="2" id="KW-0418">Kinase</keyword>
<keyword evidence="2" id="KW-0808">Transferase</keyword>
<gene>
    <name evidence="2" type="ORF">F8M41_013155</name>
</gene>
<dbReference type="EMBL" id="WTPW01000268">
    <property type="protein sequence ID" value="KAF0528465.1"/>
    <property type="molecule type" value="Genomic_DNA"/>
</dbReference>
<organism evidence="2 3">
    <name type="scientific">Gigaspora margarita</name>
    <dbReference type="NCBI Taxonomy" id="4874"/>
    <lineage>
        <taxon>Eukaryota</taxon>
        <taxon>Fungi</taxon>
        <taxon>Fungi incertae sedis</taxon>
        <taxon>Mucoromycota</taxon>
        <taxon>Glomeromycotina</taxon>
        <taxon>Glomeromycetes</taxon>
        <taxon>Diversisporales</taxon>
        <taxon>Gigasporaceae</taxon>
        <taxon>Gigaspora</taxon>
    </lineage>
</organism>
<dbReference type="InterPro" id="IPR001245">
    <property type="entry name" value="Ser-Thr/Tyr_kinase_cat_dom"/>
</dbReference>
<dbReference type="PROSITE" id="PS50011">
    <property type="entry name" value="PROTEIN_KINASE_DOM"/>
    <property type="match status" value="1"/>
</dbReference>
<dbReference type="OrthoDB" id="2428957at2759"/>
<dbReference type="SUPFAM" id="SSF56112">
    <property type="entry name" value="Protein kinase-like (PK-like)"/>
    <property type="match status" value="1"/>
</dbReference>
<dbReference type="InterPro" id="IPR000719">
    <property type="entry name" value="Prot_kinase_dom"/>
</dbReference>
<dbReference type="GO" id="GO:0004672">
    <property type="term" value="F:protein kinase activity"/>
    <property type="evidence" value="ECO:0007669"/>
    <property type="project" value="InterPro"/>
</dbReference>
<dbReference type="Proteomes" id="UP000439903">
    <property type="component" value="Unassembled WGS sequence"/>
</dbReference>
<protein>
    <submittedName>
        <fullName evidence="2">Calmodulin-dependent protein kinase</fullName>
    </submittedName>
</protein>
<proteinExistence type="predicted"/>
<dbReference type="AlphaFoldDB" id="A0A8H4EPB2"/>
<evidence type="ECO:0000313" key="2">
    <source>
        <dbReference type="EMBL" id="KAF0528465.1"/>
    </source>
</evidence>
<dbReference type="InterPro" id="IPR011009">
    <property type="entry name" value="Kinase-like_dom_sf"/>
</dbReference>
<reference evidence="2 3" key="1">
    <citation type="journal article" date="2019" name="Environ. Microbiol.">
        <title>At the nexus of three kingdoms: the genome of the mycorrhizal fungus Gigaspora margarita provides insights into plant, endobacterial and fungal interactions.</title>
        <authorList>
            <person name="Venice F."/>
            <person name="Ghignone S."/>
            <person name="Salvioli di Fossalunga A."/>
            <person name="Amselem J."/>
            <person name="Novero M."/>
            <person name="Xianan X."/>
            <person name="Sedzielewska Toro K."/>
            <person name="Morin E."/>
            <person name="Lipzen A."/>
            <person name="Grigoriev I.V."/>
            <person name="Henrissat B."/>
            <person name="Martin F.M."/>
            <person name="Bonfante P."/>
        </authorList>
    </citation>
    <scope>NUCLEOTIDE SEQUENCE [LARGE SCALE GENOMIC DNA]</scope>
    <source>
        <strain evidence="2 3">BEG34</strain>
    </source>
</reference>